<keyword evidence="3" id="KW-1185">Reference proteome</keyword>
<evidence type="ECO:0000313" key="3">
    <source>
        <dbReference type="Proteomes" id="UP001610444"/>
    </source>
</evidence>
<dbReference type="GeneID" id="98155438"/>
<organism evidence="2 3">
    <name type="scientific">Aspergillus pseudodeflectus</name>
    <dbReference type="NCBI Taxonomy" id="176178"/>
    <lineage>
        <taxon>Eukaryota</taxon>
        <taxon>Fungi</taxon>
        <taxon>Dikarya</taxon>
        <taxon>Ascomycota</taxon>
        <taxon>Pezizomycotina</taxon>
        <taxon>Eurotiomycetes</taxon>
        <taxon>Eurotiomycetidae</taxon>
        <taxon>Eurotiales</taxon>
        <taxon>Aspergillaceae</taxon>
        <taxon>Aspergillus</taxon>
        <taxon>Aspergillus subgen. Nidulantes</taxon>
    </lineage>
</organism>
<protein>
    <submittedName>
        <fullName evidence="2">UDP-Glycosyltransferase/glycogen phosphorylase</fullName>
    </submittedName>
</protein>
<reference evidence="2 3" key="1">
    <citation type="submission" date="2024-07" db="EMBL/GenBank/DDBJ databases">
        <title>Section-level genome sequencing and comparative genomics of Aspergillus sections Usti and Cavernicolus.</title>
        <authorList>
            <consortium name="Lawrence Berkeley National Laboratory"/>
            <person name="Nybo J.L."/>
            <person name="Vesth T.C."/>
            <person name="Theobald S."/>
            <person name="Frisvad J.C."/>
            <person name="Larsen T.O."/>
            <person name="Kjaerboelling I."/>
            <person name="Rothschild-Mancinelli K."/>
            <person name="Lyhne E.K."/>
            <person name="Kogle M.E."/>
            <person name="Barry K."/>
            <person name="Clum A."/>
            <person name="Na H."/>
            <person name="Ledsgaard L."/>
            <person name="Lin J."/>
            <person name="Lipzen A."/>
            <person name="Kuo A."/>
            <person name="Riley R."/>
            <person name="Mondo S."/>
            <person name="LaButti K."/>
            <person name="Haridas S."/>
            <person name="Pangalinan J."/>
            <person name="Salamov A.A."/>
            <person name="Simmons B.A."/>
            <person name="Magnuson J.K."/>
            <person name="Chen J."/>
            <person name="Drula E."/>
            <person name="Henrissat B."/>
            <person name="Wiebenga A."/>
            <person name="Lubbers R.J."/>
            <person name="Gomes A.C."/>
            <person name="Macurrencykelacurrency M.R."/>
            <person name="Stajich J."/>
            <person name="Grigoriev I.V."/>
            <person name="Mortensen U.H."/>
            <person name="De vries R.P."/>
            <person name="Baker S.E."/>
            <person name="Andersen M.R."/>
        </authorList>
    </citation>
    <scope>NUCLEOTIDE SEQUENCE [LARGE SCALE GENOMIC DNA]</scope>
    <source>
        <strain evidence="2 3">CBS 756.74</strain>
    </source>
</reference>
<dbReference type="Pfam" id="PF00201">
    <property type="entry name" value="UDPGT"/>
    <property type="match status" value="1"/>
</dbReference>
<comment type="caution">
    <text evidence="2">The sequence shown here is derived from an EMBL/GenBank/DDBJ whole genome shotgun (WGS) entry which is preliminary data.</text>
</comment>
<dbReference type="PANTHER" id="PTHR21015">
    <property type="entry name" value="UDP-N-ACETYLGLUCOSAMINE--N-ACETYLMURAMYL-(PENTAPEPTIDE) PYROPHOSPHORYL-UNDECAPRENOL N-ACETYLGLUCOSAMINE TRANSFERASE 1"/>
    <property type="match status" value="1"/>
</dbReference>
<dbReference type="EMBL" id="JBFXLR010000024">
    <property type="protein sequence ID" value="KAL2848941.1"/>
    <property type="molecule type" value="Genomic_DNA"/>
</dbReference>
<evidence type="ECO:0000256" key="1">
    <source>
        <dbReference type="ARBA" id="ARBA00022679"/>
    </source>
</evidence>
<dbReference type="Proteomes" id="UP001610444">
    <property type="component" value="Unassembled WGS sequence"/>
</dbReference>
<dbReference type="RefSeq" id="XP_070898476.1">
    <property type="nucleotide sequence ID" value="XM_071040274.1"/>
</dbReference>
<sequence length="390" mass="42678">MTTSTFPLSKPTVVIACPPAAGHTTPLLVQATNLTKRGYEVHFIAGAESESAILKVGAIFNPVATVWTPEKFGHMFSLPEGNEQRIYGIKGFFVDATPGAMSVLRTVLEDIRARDPERDVVILQEYTSMGVWPFLFGAPLPRGYTHFPKVITFSTTPMTISSVDHAPFGPGLPPDSSEEGRKRNKVLYEEDRPVWDALKDYVNEVFGNLGATVRVDEPFFDFLATGADLMLQPCSPSLEYPRSDMPNNIRFIGAHPRKEIGLDTVLPEWWGDLLAAKKEGRKVVFVSQGTFQLDYSMLLKPTIEALGEMDDCFVIGVLGVKGATLDEVTIPANTRVVDFLPYDAVLPHVDLFVSNAGYGGFLHGVMNGVPMVLAGSGRESPFSQILHAAM</sequence>
<dbReference type="InterPro" id="IPR002213">
    <property type="entry name" value="UDP_glucos_trans"/>
</dbReference>
<keyword evidence="1" id="KW-0808">Transferase</keyword>
<name>A0ABR4K9H8_9EURO</name>
<dbReference type="PANTHER" id="PTHR21015:SF22">
    <property type="entry name" value="GLYCOSYLTRANSFERASE"/>
    <property type="match status" value="1"/>
</dbReference>
<evidence type="ECO:0000313" key="2">
    <source>
        <dbReference type="EMBL" id="KAL2848941.1"/>
    </source>
</evidence>
<dbReference type="CDD" id="cd03784">
    <property type="entry name" value="GT1_Gtf-like"/>
    <property type="match status" value="1"/>
</dbReference>
<accession>A0ABR4K9H8</accession>
<proteinExistence type="predicted"/>
<dbReference type="Gene3D" id="3.40.50.2000">
    <property type="entry name" value="Glycogen Phosphorylase B"/>
    <property type="match status" value="2"/>
</dbReference>
<dbReference type="SUPFAM" id="SSF53756">
    <property type="entry name" value="UDP-Glycosyltransferase/glycogen phosphorylase"/>
    <property type="match status" value="1"/>
</dbReference>
<gene>
    <name evidence="2" type="ORF">BJX68DRAFT_238037</name>
</gene>